<keyword evidence="6" id="KW-0539">Nucleus</keyword>
<dbReference type="EMBL" id="CAXLJM020000196">
    <property type="protein sequence ID" value="CAL8149215.1"/>
    <property type="molecule type" value="Genomic_DNA"/>
</dbReference>
<feature type="compositionally biased region" description="Basic residues" evidence="8">
    <location>
        <begin position="267"/>
        <end position="283"/>
    </location>
</feature>
<evidence type="ECO:0000313" key="11">
    <source>
        <dbReference type="Proteomes" id="UP001642540"/>
    </source>
</evidence>
<feature type="domain" description="C2H2-type" evidence="9">
    <location>
        <begin position="544"/>
        <end position="572"/>
    </location>
</feature>
<evidence type="ECO:0000256" key="5">
    <source>
        <dbReference type="ARBA" id="ARBA00022833"/>
    </source>
</evidence>
<evidence type="ECO:0000256" key="6">
    <source>
        <dbReference type="ARBA" id="ARBA00023242"/>
    </source>
</evidence>
<evidence type="ECO:0000256" key="8">
    <source>
        <dbReference type="SAM" id="MobiDB-lite"/>
    </source>
</evidence>
<keyword evidence="11" id="KW-1185">Reference proteome</keyword>
<keyword evidence="5" id="KW-0862">Zinc</keyword>
<evidence type="ECO:0000256" key="2">
    <source>
        <dbReference type="ARBA" id="ARBA00022723"/>
    </source>
</evidence>
<feature type="compositionally biased region" description="Acidic residues" evidence="8">
    <location>
        <begin position="307"/>
        <end position="320"/>
    </location>
</feature>
<dbReference type="Proteomes" id="UP001642540">
    <property type="component" value="Unassembled WGS sequence"/>
</dbReference>
<evidence type="ECO:0000256" key="4">
    <source>
        <dbReference type="ARBA" id="ARBA00022771"/>
    </source>
</evidence>
<dbReference type="InterPro" id="IPR036236">
    <property type="entry name" value="Znf_C2H2_sf"/>
</dbReference>
<reference evidence="10 11" key="1">
    <citation type="submission" date="2024-08" db="EMBL/GenBank/DDBJ databases">
        <authorList>
            <person name="Cucini C."/>
            <person name="Frati F."/>
        </authorList>
    </citation>
    <scope>NUCLEOTIDE SEQUENCE [LARGE SCALE GENOMIC DNA]</scope>
</reference>
<comment type="caution">
    <text evidence="10">The sequence shown here is derived from an EMBL/GenBank/DDBJ whole genome shotgun (WGS) entry which is preliminary data.</text>
</comment>
<feature type="region of interest" description="Disordered" evidence="8">
    <location>
        <begin position="194"/>
        <end position="342"/>
    </location>
</feature>
<dbReference type="SUPFAM" id="SSF57667">
    <property type="entry name" value="beta-beta-alpha zinc fingers"/>
    <property type="match status" value="3"/>
</dbReference>
<evidence type="ECO:0000256" key="7">
    <source>
        <dbReference type="PROSITE-ProRule" id="PRU00042"/>
    </source>
</evidence>
<sequence>MPGNTCLVCLKSFPSSVSYKGNETDRLLSSFWNFAKHYLRISTETLDRANRKAFCHSCGNIVDSICQLYSDLLALQLRLSSKLGDLGDLLNNSNLASSNKQLGHLLLWKIAKHLNISKVAYLNDFRTSLLQKCEVKKNGSMPQVKVERLKLTDSGFPLQPLINSNSLSKEGETQAGTLHVEYIMVENDEEIADSSQFSPASYQDCDDVDDHDYDHDMILPSPNPSNPSSLPPPETQATATDTEPEELQKLSKQMQKALELIELRPTTSKKHEPKQKKMLKKEKLKSCEELDEGSRTRRRKSVPTNLYEDDDEEDEEDEDEMEKRDKDEEYIPEKPVPSFLSDKDLKPVKGRTISFFKINLTRIDSGEKYECTKCKAVVENRWDILRAHVVKEHTDRFLCSQCGKRFGRKCKYNQHLQSHKKTARLKSAEKEACKICGRPCKILNMKDHLWTHYSEEDKTLALERGEKLPYRKNKQFHCDQCFKSFYSMGKLEAHFKETHDVHTAAAPLVQRPKKKKRLCTVCGAHVHNLVNHMKNHKAYEERQFVCVACDKKFLTQYCLQIHKSHVHLNEKPYQCGDCGRSFKGKQSLKLHRDKGHEKAKVYQCEKCPMKFRTERWYDKHVMEKHVVSEAGGRCEQLAASQAKGLEEEQTHSVDVKHQHMKLDNEQEQFQAVNVCEPTLNAGYQLPTPHHFFY</sequence>
<dbReference type="InterPro" id="IPR013087">
    <property type="entry name" value="Znf_C2H2_type"/>
</dbReference>
<comment type="subcellular location">
    <subcellularLocation>
        <location evidence="1">Nucleus</location>
    </subcellularLocation>
</comment>
<dbReference type="PANTHER" id="PTHR24394:SF29">
    <property type="entry name" value="MYONEURIN"/>
    <property type="match status" value="1"/>
</dbReference>
<evidence type="ECO:0000256" key="1">
    <source>
        <dbReference type="ARBA" id="ARBA00004123"/>
    </source>
</evidence>
<evidence type="ECO:0000259" key="9">
    <source>
        <dbReference type="PROSITE" id="PS50157"/>
    </source>
</evidence>
<feature type="compositionally biased region" description="Basic and acidic residues" evidence="8">
    <location>
        <begin position="284"/>
        <end position="295"/>
    </location>
</feature>
<proteinExistence type="predicted"/>
<organism evidence="10 11">
    <name type="scientific">Orchesella dallaii</name>
    <dbReference type="NCBI Taxonomy" id="48710"/>
    <lineage>
        <taxon>Eukaryota</taxon>
        <taxon>Metazoa</taxon>
        <taxon>Ecdysozoa</taxon>
        <taxon>Arthropoda</taxon>
        <taxon>Hexapoda</taxon>
        <taxon>Collembola</taxon>
        <taxon>Entomobryomorpha</taxon>
        <taxon>Entomobryoidea</taxon>
        <taxon>Orchesellidae</taxon>
        <taxon>Orchesellinae</taxon>
        <taxon>Orchesella</taxon>
    </lineage>
</organism>
<keyword evidence="2" id="KW-0479">Metal-binding</keyword>
<feature type="domain" description="C2H2-type" evidence="9">
    <location>
        <begin position="573"/>
        <end position="601"/>
    </location>
</feature>
<dbReference type="Pfam" id="PF00096">
    <property type="entry name" value="zf-C2H2"/>
    <property type="match status" value="1"/>
</dbReference>
<feature type="compositionally biased region" description="Basic and acidic residues" evidence="8">
    <location>
        <begin position="321"/>
        <end position="332"/>
    </location>
</feature>
<feature type="compositionally biased region" description="Pro residues" evidence="8">
    <location>
        <begin position="221"/>
        <end position="234"/>
    </location>
</feature>
<gene>
    <name evidence="10" type="ORF">ODALV1_LOCUS31667</name>
</gene>
<accession>A0ABP1SAC9</accession>
<dbReference type="PROSITE" id="PS50157">
    <property type="entry name" value="ZINC_FINGER_C2H2_2"/>
    <property type="match status" value="4"/>
</dbReference>
<dbReference type="SMART" id="SM00355">
    <property type="entry name" value="ZnF_C2H2"/>
    <property type="match status" value="8"/>
</dbReference>
<keyword evidence="4 7" id="KW-0863">Zinc-finger</keyword>
<feature type="domain" description="C2H2-type" evidence="9">
    <location>
        <begin position="476"/>
        <end position="507"/>
    </location>
</feature>
<evidence type="ECO:0000313" key="10">
    <source>
        <dbReference type="EMBL" id="CAL8149215.1"/>
    </source>
</evidence>
<protein>
    <recommendedName>
        <fullName evidence="9">C2H2-type domain-containing protein</fullName>
    </recommendedName>
</protein>
<keyword evidence="3" id="KW-0677">Repeat</keyword>
<dbReference type="Gene3D" id="3.30.160.60">
    <property type="entry name" value="Classic Zinc Finger"/>
    <property type="match status" value="4"/>
</dbReference>
<dbReference type="PROSITE" id="PS00028">
    <property type="entry name" value="ZINC_FINGER_C2H2_1"/>
    <property type="match status" value="5"/>
</dbReference>
<dbReference type="PANTHER" id="PTHR24394">
    <property type="entry name" value="ZINC FINGER PROTEIN"/>
    <property type="match status" value="1"/>
</dbReference>
<feature type="domain" description="C2H2-type" evidence="9">
    <location>
        <begin position="397"/>
        <end position="424"/>
    </location>
</feature>
<name>A0ABP1SAC9_9HEXA</name>
<evidence type="ECO:0000256" key="3">
    <source>
        <dbReference type="ARBA" id="ARBA00022737"/>
    </source>
</evidence>